<evidence type="ECO:0000313" key="10">
    <source>
        <dbReference type="EMBL" id="KIW16147.1"/>
    </source>
</evidence>
<dbReference type="PANTHER" id="PTHR13759:SF1">
    <property type="entry name" value="TWINFILIN"/>
    <property type="match status" value="1"/>
</dbReference>
<gene>
    <name evidence="10" type="ORF">PV08_06198</name>
</gene>
<dbReference type="EMBL" id="KN847495">
    <property type="protein sequence ID" value="KIW16147.1"/>
    <property type="molecule type" value="Genomic_DNA"/>
</dbReference>
<dbReference type="InterPro" id="IPR002108">
    <property type="entry name" value="ADF-H"/>
</dbReference>
<dbReference type="CDD" id="cd11284">
    <property type="entry name" value="ADF_Twf-C_like"/>
    <property type="match status" value="1"/>
</dbReference>
<dbReference type="SUPFAM" id="SSF55753">
    <property type="entry name" value="Actin depolymerizing proteins"/>
    <property type="match status" value="2"/>
</dbReference>
<evidence type="ECO:0000259" key="9">
    <source>
        <dbReference type="PROSITE" id="PS51263"/>
    </source>
</evidence>
<sequence>MQSGISASAQLHDAFTRFTSDTASLFALPITITQESLTPLDAVPFSSSSATFSSSLSSLDSLLTPTTPLFLLLRRAPSSPSLVAVTYIPSRAAVRQKTLFASTRATLVRELGGEKFDETVFLTEREEILDPAQWGERAAPPASASSADGGGGGGGGDVGLLSTEERELQAVKRAEEEERHGTRGRDLMGEGGSGGVIGSRGGRDMFMNITDDARDALRAAADGAEGYTVQLGIEVATETITLIARHDAVGVPAQVVALIPTDRPSYTFYSVPGGAVFIYVCPGVSKVKERMVYASSRRGLLHIAEGNGVKVLKRLEAGDPDELDGRLEEEVRSLRVGAGEAGDADDDNAAASAPGSGTATPRGGGFARPKRPGRR</sequence>
<dbReference type="GO" id="GO:0030042">
    <property type="term" value="P:actin filament depolymerization"/>
    <property type="evidence" value="ECO:0007669"/>
    <property type="project" value="TreeGrafter"/>
</dbReference>
<dbReference type="OrthoDB" id="10006997at2759"/>
<evidence type="ECO:0000256" key="6">
    <source>
        <dbReference type="ARBA" id="ARBA00023212"/>
    </source>
</evidence>
<dbReference type="Pfam" id="PF00241">
    <property type="entry name" value="Cofilin_ADF"/>
    <property type="match status" value="2"/>
</dbReference>
<evidence type="ECO:0000256" key="3">
    <source>
        <dbReference type="ARBA" id="ARBA00022490"/>
    </source>
</evidence>
<dbReference type="PANTHER" id="PTHR13759">
    <property type="entry name" value="TWINFILIN"/>
    <property type="match status" value="1"/>
</dbReference>
<keyword evidence="3" id="KW-0963">Cytoplasm</keyword>
<proteinExistence type="inferred from homology"/>
<accession>A0A0D1ZTP8</accession>
<keyword evidence="5" id="KW-0009">Actin-binding</keyword>
<dbReference type="GO" id="GO:0051015">
    <property type="term" value="F:actin filament binding"/>
    <property type="evidence" value="ECO:0007669"/>
    <property type="project" value="TreeGrafter"/>
</dbReference>
<feature type="compositionally biased region" description="Gly residues" evidence="8">
    <location>
        <begin position="148"/>
        <end position="158"/>
    </location>
</feature>
<dbReference type="FunFam" id="3.40.20.10:FF:000042">
    <property type="entry name" value="Actin depolymerizing protein"/>
    <property type="match status" value="1"/>
</dbReference>
<evidence type="ECO:0000256" key="8">
    <source>
        <dbReference type="SAM" id="MobiDB-lite"/>
    </source>
</evidence>
<name>A0A0D1ZTP8_9EURO</name>
<dbReference type="GO" id="GO:0051016">
    <property type="term" value="P:barbed-end actin filament capping"/>
    <property type="evidence" value="ECO:0007669"/>
    <property type="project" value="TreeGrafter"/>
</dbReference>
<dbReference type="CDD" id="cd11285">
    <property type="entry name" value="ADF_Twf-N_like"/>
    <property type="match status" value="1"/>
</dbReference>
<keyword evidence="6" id="KW-0206">Cytoskeleton</keyword>
<dbReference type="PROSITE" id="PS51263">
    <property type="entry name" value="ADF_H"/>
    <property type="match status" value="1"/>
</dbReference>
<dbReference type="STRING" id="91928.A0A0D1ZTP8"/>
<comment type="subcellular location">
    <subcellularLocation>
        <location evidence="1">Cytoplasm</location>
        <location evidence="1">Cytoskeleton</location>
    </subcellularLocation>
</comment>
<dbReference type="Proteomes" id="UP000053328">
    <property type="component" value="Unassembled WGS sequence"/>
</dbReference>
<protein>
    <recommendedName>
        <fullName evidence="9">ADF-H domain-containing protein</fullName>
    </recommendedName>
</protein>
<reference evidence="10 11" key="1">
    <citation type="submission" date="2015-01" db="EMBL/GenBank/DDBJ databases">
        <title>The Genome Sequence of Exophiala spinifera CBS89968.</title>
        <authorList>
            <consortium name="The Broad Institute Genomics Platform"/>
            <person name="Cuomo C."/>
            <person name="de Hoog S."/>
            <person name="Gorbushina A."/>
            <person name="Stielow B."/>
            <person name="Teixiera M."/>
            <person name="Abouelleil A."/>
            <person name="Chapman S.B."/>
            <person name="Priest M."/>
            <person name="Young S.K."/>
            <person name="Wortman J."/>
            <person name="Nusbaum C."/>
            <person name="Birren B."/>
        </authorList>
    </citation>
    <scope>NUCLEOTIDE SEQUENCE [LARGE SCALE GENOMIC DNA]</scope>
    <source>
        <strain evidence="10 11">CBS 89968</strain>
    </source>
</reference>
<feature type="region of interest" description="Disordered" evidence="8">
    <location>
        <begin position="131"/>
        <end position="194"/>
    </location>
</feature>
<evidence type="ECO:0000256" key="1">
    <source>
        <dbReference type="ARBA" id="ARBA00004245"/>
    </source>
</evidence>
<dbReference type="AlphaFoldDB" id="A0A0D1ZTP8"/>
<dbReference type="GO" id="GO:0003785">
    <property type="term" value="F:actin monomer binding"/>
    <property type="evidence" value="ECO:0007669"/>
    <property type="project" value="TreeGrafter"/>
</dbReference>
<comment type="similarity">
    <text evidence="2">Belongs to the actin-binding proteins ADF family. Twinfilin subfamily.</text>
</comment>
<dbReference type="Gene3D" id="3.40.20.10">
    <property type="entry name" value="Severin"/>
    <property type="match status" value="2"/>
</dbReference>
<dbReference type="GO" id="GO:0005737">
    <property type="term" value="C:cytoplasm"/>
    <property type="evidence" value="ECO:0007669"/>
    <property type="project" value="TreeGrafter"/>
</dbReference>
<dbReference type="InterPro" id="IPR029006">
    <property type="entry name" value="ADF-H/Gelsolin-like_dom_sf"/>
</dbReference>
<dbReference type="GO" id="GO:0005884">
    <property type="term" value="C:actin filament"/>
    <property type="evidence" value="ECO:0007669"/>
    <property type="project" value="TreeGrafter"/>
</dbReference>
<keyword evidence="11" id="KW-1185">Reference proteome</keyword>
<evidence type="ECO:0000256" key="2">
    <source>
        <dbReference type="ARBA" id="ARBA00009557"/>
    </source>
</evidence>
<organism evidence="10 11">
    <name type="scientific">Exophiala spinifera</name>
    <dbReference type="NCBI Taxonomy" id="91928"/>
    <lineage>
        <taxon>Eukaryota</taxon>
        <taxon>Fungi</taxon>
        <taxon>Dikarya</taxon>
        <taxon>Ascomycota</taxon>
        <taxon>Pezizomycotina</taxon>
        <taxon>Eurotiomycetes</taxon>
        <taxon>Chaetothyriomycetidae</taxon>
        <taxon>Chaetothyriales</taxon>
        <taxon>Herpotrichiellaceae</taxon>
        <taxon>Exophiala</taxon>
    </lineage>
</organism>
<evidence type="ECO:0000256" key="5">
    <source>
        <dbReference type="ARBA" id="ARBA00023203"/>
    </source>
</evidence>
<dbReference type="RefSeq" id="XP_016236363.1">
    <property type="nucleotide sequence ID" value="XM_016380536.1"/>
</dbReference>
<dbReference type="VEuPathDB" id="FungiDB:PV08_06198"/>
<comment type="subunit">
    <text evidence="7">Interacts with G-actin; ADP-actin form.</text>
</comment>
<feature type="compositionally biased region" description="Low complexity" evidence="8">
    <location>
        <begin position="138"/>
        <end position="147"/>
    </location>
</feature>
<keyword evidence="4" id="KW-0677">Repeat</keyword>
<feature type="region of interest" description="Disordered" evidence="8">
    <location>
        <begin position="334"/>
        <end position="375"/>
    </location>
</feature>
<evidence type="ECO:0000256" key="4">
    <source>
        <dbReference type="ARBA" id="ARBA00022737"/>
    </source>
</evidence>
<feature type="compositionally biased region" description="Basic and acidic residues" evidence="8">
    <location>
        <begin position="163"/>
        <end position="188"/>
    </location>
</feature>
<feature type="compositionally biased region" description="Low complexity" evidence="8">
    <location>
        <begin position="349"/>
        <end position="361"/>
    </location>
</feature>
<feature type="domain" description="ADF-H" evidence="9">
    <location>
        <begin position="3"/>
        <end position="138"/>
    </location>
</feature>
<evidence type="ECO:0000313" key="11">
    <source>
        <dbReference type="Proteomes" id="UP000053328"/>
    </source>
</evidence>
<dbReference type="SMART" id="SM00102">
    <property type="entry name" value="ADF"/>
    <property type="match status" value="1"/>
</dbReference>
<dbReference type="InterPro" id="IPR028458">
    <property type="entry name" value="Twinfilin"/>
</dbReference>
<evidence type="ECO:0000256" key="7">
    <source>
        <dbReference type="ARBA" id="ARBA00038532"/>
    </source>
</evidence>
<dbReference type="HOGENOM" id="CLU_031995_0_0_1"/>
<dbReference type="GeneID" id="27333281"/>